<proteinExistence type="predicted"/>
<sequence>MFLADRKINPFYYNWRSPHRNRQSGPRSDPATFLRPKAPKAPKALPTFTRSP</sequence>
<accession>A0AAU8JBU6</accession>
<dbReference type="AlphaFoldDB" id="A0AAU8JBU6"/>
<dbReference type="EMBL" id="CP159837">
    <property type="protein sequence ID" value="XCM36637.1"/>
    <property type="molecule type" value="Genomic_DNA"/>
</dbReference>
<protein>
    <submittedName>
        <fullName evidence="2">Uncharacterized protein</fullName>
    </submittedName>
</protein>
<evidence type="ECO:0000313" key="2">
    <source>
        <dbReference type="EMBL" id="XCM36637.1"/>
    </source>
</evidence>
<gene>
    <name evidence="2" type="ORF">ABWT76_005410</name>
</gene>
<reference evidence="2" key="1">
    <citation type="submission" date="2024-07" db="EMBL/GenBank/DDBJ databases">
        <authorList>
            <person name="Kim Y.J."/>
            <person name="Jeong J.Y."/>
        </authorList>
    </citation>
    <scope>NUCLEOTIDE SEQUENCE</scope>
    <source>
        <strain evidence="2">GIHE-MW2</strain>
    </source>
</reference>
<evidence type="ECO:0000256" key="1">
    <source>
        <dbReference type="SAM" id="MobiDB-lite"/>
    </source>
</evidence>
<feature type="region of interest" description="Disordered" evidence="1">
    <location>
        <begin position="14"/>
        <end position="52"/>
    </location>
</feature>
<organism evidence="2">
    <name type="scientific">Planktothricoides raciborskii GIHE-MW2</name>
    <dbReference type="NCBI Taxonomy" id="2792601"/>
    <lineage>
        <taxon>Bacteria</taxon>
        <taxon>Bacillati</taxon>
        <taxon>Cyanobacteriota</taxon>
        <taxon>Cyanophyceae</taxon>
        <taxon>Oscillatoriophycideae</taxon>
        <taxon>Oscillatoriales</taxon>
        <taxon>Oscillatoriaceae</taxon>
        <taxon>Planktothricoides</taxon>
    </lineage>
</organism>
<name>A0AAU8JBU6_9CYAN</name>
<dbReference type="RefSeq" id="WP_156331764.1">
    <property type="nucleotide sequence ID" value="NZ_CP159837.1"/>
</dbReference>